<dbReference type="KEGG" id="dbr:Deba_2010"/>
<dbReference type="Proteomes" id="UP000009047">
    <property type="component" value="Chromosome"/>
</dbReference>
<organism evidence="3 4">
    <name type="scientific">Desulfarculus baarsii (strain ATCC 33931 / DSM 2075 / LMG 7858 / VKM B-1802 / 2st14)</name>
    <dbReference type="NCBI Taxonomy" id="644282"/>
    <lineage>
        <taxon>Bacteria</taxon>
        <taxon>Pseudomonadati</taxon>
        <taxon>Thermodesulfobacteriota</taxon>
        <taxon>Desulfarculia</taxon>
        <taxon>Desulfarculales</taxon>
        <taxon>Desulfarculaceae</taxon>
        <taxon>Desulfarculus</taxon>
    </lineage>
</organism>
<feature type="domain" description="Thiol:disulfide interchange protein DsbD N-terminal" evidence="2">
    <location>
        <begin position="49"/>
        <end position="156"/>
    </location>
</feature>
<dbReference type="eggNOG" id="COG4233">
    <property type="taxonomic scope" value="Bacteria"/>
</dbReference>
<feature type="signal peptide" evidence="1">
    <location>
        <begin position="1"/>
        <end position="27"/>
    </location>
</feature>
<dbReference type="PROSITE" id="PS51257">
    <property type="entry name" value="PROKAR_LIPOPROTEIN"/>
    <property type="match status" value="1"/>
</dbReference>
<sequence length="167" mass="17560">MGVRKTTALATVLTCLFVLACQCPALAMGGPDDQQVSGKLTLDKAAHKAGETAKAMITLEIAKGFHLNADADQGPAGMPMQLVLEGDEALTLGLVSYPKARLAKLAFAEKKAAVFEDTIELTAEIVIAADAAKGPRKAELVLTYQGCNDQMCFMPVDLVLPVTVLVD</sequence>
<dbReference type="InterPro" id="IPR036929">
    <property type="entry name" value="DsbDN_sf"/>
</dbReference>
<dbReference type="SUPFAM" id="SSF74863">
    <property type="entry name" value="Thiol:disulfide interchange protein DsbD, N-terminal domain (DsbD-alpha)"/>
    <property type="match status" value="1"/>
</dbReference>
<evidence type="ECO:0000313" key="4">
    <source>
        <dbReference type="Proteomes" id="UP000009047"/>
    </source>
</evidence>
<reference evidence="3 4" key="1">
    <citation type="journal article" date="2010" name="Stand. Genomic Sci.">
        <title>Complete genome sequence of Desulfarculus baarsii type strain (2st14).</title>
        <authorList>
            <person name="Sun H."/>
            <person name="Spring S."/>
            <person name="Lapidus A."/>
            <person name="Davenport K."/>
            <person name="Del Rio T.G."/>
            <person name="Tice H."/>
            <person name="Nolan M."/>
            <person name="Copeland A."/>
            <person name="Cheng J.F."/>
            <person name="Lucas S."/>
            <person name="Tapia R."/>
            <person name="Goodwin L."/>
            <person name="Pitluck S."/>
            <person name="Ivanova N."/>
            <person name="Pagani I."/>
            <person name="Mavromatis K."/>
            <person name="Ovchinnikova G."/>
            <person name="Pati A."/>
            <person name="Chen A."/>
            <person name="Palaniappan K."/>
            <person name="Hauser L."/>
            <person name="Chang Y.J."/>
            <person name="Jeffries C.D."/>
            <person name="Detter J.C."/>
            <person name="Han C."/>
            <person name="Rohde M."/>
            <person name="Brambilla E."/>
            <person name="Goker M."/>
            <person name="Woyke T."/>
            <person name="Bristow J."/>
            <person name="Eisen J.A."/>
            <person name="Markowitz V."/>
            <person name="Hugenholtz P."/>
            <person name="Kyrpides N.C."/>
            <person name="Klenk H.P."/>
            <person name="Land M."/>
        </authorList>
    </citation>
    <scope>NUCLEOTIDE SEQUENCE [LARGE SCALE GENOMIC DNA]</scope>
    <source>
        <strain evidence="4">ATCC 33931 / DSM 2075 / LMG 7858 / VKM B-1802 / 2st14</strain>
    </source>
</reference>
<keyword evidence="1" id="KW-0732">Signal</keyword>
<accession>E1QLB0</accession>
<evidence type="ECO:0000259" key="2">
    <source>
        <dbReference type="Pfam" id="PF11412"/>
    </source>
</evidence>
<dbReference type="Gene3D" id="2.60.40.1250">
    <property type="entry name" value="Thiol:disulfide interchange protein DsbD, N-terminal domain"/>
    <property type="match status" value="1"/>
</dbReference>
<name>E1QLB0_DESB2</name>
<dbReference type="InterPro" id="IPR028250">
    <property type="entry name" value="DsbDN"/>
</dbReference>
<dbReference type="HOGENOM" id="CLU_1591851_0_0_7"/>
<protein>
    <recommendedName>
        <fullName evidence="2">Thiol:disulfide interchange protein DsbD N-terminal domain-containing protein</fullName>
    </recommendedName>
</protein>
<dbReference type="Pfam" id="PF11412">
    <property type="entry name" value="DsbD_N"/>
    <property type="match status" value="1"/>
</dbReference>
<evidence type="ECO:0000313" key="3">
    <source>
        <dbReference type="EMBL" id="ADK85375.1"/>
    </source>
</evidence>
<proteinExistence type="predicted"/>
<dbReference type="AlphaFoldDB" id="E1QLB0"/>
<evidence type="ECO:0000256" key="1">
    <source>
        <dbReference type="SAM" id="SignalP"/>
    </source>
</evidence>
<dbReference type="STRING" id="644282.Deba_2010"/>
<gene>
    <name evidence="3" type="ordered locus">Deba_2010</name>
</gene>
<dbReference type="OrthoDB" id="9809746at2"/>
<feature type="chain" id="PRO_5003150196" description="Thiol:disulfide interchange protein DsbD N-terminal domain-containing protein" evidence="1">
    <location>
        <begin position="28"/>
        <end position="167"/>
    </location>
</feature>
<keyword evidence="4" id="KW-1185">Reference proteome</keyword>
<dbReference type="EMBL" id="CP002085">
    <property type="protein sequence ID" value="ADK85375.1"/>
    <property type="molecule type" value="Genomic_DNA"/>
</dbReference>